<dbReference type="SUPFAM" id="SSF50630">
    <property type="entry name" value="Acid proteases"/>
    <property type="match status" value="1"/>
</dbReference>
<evidence type="ECO:0000313" key="2">
    <source>
        <dbReference type="Proteomes" id="UP000198211"/>
    </source>
</evidence>
<reference evidence="2" key="1">
    <citation type="submission" date="2017-03" db="EMBL/GenBank/DDBJ databases">
        <title>Phytopthora megakarya and P. palmivora, two closely related causual agents of cacao black pod achieved similar genome size and gene model numbers by different mechanisms.</title>
        <authorList>
            <person name="Ali S."/>
            <person name="Shao J."/>
            <person name="Larry D.J."/>
            <person name="Kronmiller B."/>
            <person name="Shen D."/>
            <person name="Strem M.D."/>
            <person name="Melnick R.L."/>
            <person name="Guiltinan M.J."/>
            <person name="Tyler B.M."/>
            <person name="Meinhardt L.W."/>
            <person name="Bailey B.A."/>
        </authorList>
    </citation>
    <scope>NUCLEOTIDE SEQUENCE [LARGE SCALE GENOMIC DNA]</scope>
    <source>
        <strain evidence="2">zdho120</strain>
    </source>
</reference>
<evidence type="ECO:0000313" key="1">
    <source>
        <dbReference type="EMBL" id="OWZ20727.1"/>
    </source>
</evidence>
<dbReference type="CDD" id="cd00303">
    <property type="entry name" value="retropepsin_like"/>
    <property type="match status" value="1"/>
</dbReference>
<name>A0A225WUJ0_9STRA</name>
<dbReference type="Proteomes" id="UP000198211">
    <property type="component" value="Unassembled WGS sequence"/>
</dbReference>
<proteinExistence type="predicted"/>
<dbReference type="AlphaFoldDB" id="A0A225WUJ0"/>
<dbReference type="Pfam" id="PF13650">
    <property type="entry name" value="Asp_protease_2"/>
    <property type="match status" value="1"/>
</dbReference>
<evidence type="ECO:0008006" key="3">
    <source>
        <dbReference type="Google" id="ProtNLM"/>
    </source>
</evidence>
<protein>
    <recommendedName>
        <fullName evidence="3">Peptidase A2 domain-containing protein</fullName>
    </recommendedName>
</protein>
<dbReference type="EMBL" id="NBNE01000295">
    <property type="protein sequence ID" value="OWZ20727.1"/>
    <property type="molecule type" value="Genomic_DNA"/>
</dbReference>
<gene>
    <name evidence="1" type="ORF">PHMEG_0004822</name>
</gene>
<sequence length="382" mass="43043">MRRYVPLHTLLQSRCKLCKSVHDSGRCQVFQEIANLVRNKVDKKDIAPELQTLLFGSPLTETGLVPNGLPQLAEPAIEAECAYASAGENESLTGRHAVVSEDDYTLDAGNWVSSVVQPSPQRKLVDELRLLPGERLGWWSTQKFGRRVRMRTLVDGAVDDRRTRILLDTGANVSVMFEKFAMKLNVPGIPDHGRSMIMATCRASVKITLGRERVYVFDTIMDHCAGVEVLLGTDFMITPGVRLDMFHANAKLPGEVETPQIKTQNMISGVEVRYEESGPEIAMIYQVNLSCIEATRDTESHDVWIRRTETLVPTVTRYRKKKPDQVRLTNISRRTVYCSAHMPLIAWVPIGQLPRDVGYVRIDSLKYTEWQVLAYAAGRDKT</sequence>
<keyword evidence="2" id="KW-1185">Reference proteome</keyword>
<accession>A0A225WUJ0</accession>
<dbReference type="InterPro" id="IPR021109">
    <property type="entry name" value="Peptidase_aspartic_dom_sf"/>
</dbReference>
<dbReference type="Gene3D" id="2.40.70.10">
    <property type="entry name" value="Acid Proteases"/>
    <property type="match status" value="1"/>
</dbReference>
<organism evidence="1 2">
    <name type="scientific">Phytophthora megakarya</name>
    <dbReference type="NCBI Taxonomy" id="4795"/>
    <lineage>
        <taxon>Eukaryota</taxon>
        <taxon>Sar</taxon>
        <taxon>Stramenopiles</taxon>
        <taxon>Oomycota</taxon>
        <taxon>Peronosporomycetes</taxon>
        <taxon>Peronosporales</taxon>
        <taxon>Peronosporaceae</taxon>
        <taxon>Phytophthora</taxon>
    </lineage>
</organism>
<comment type="caution">
    <text evidence="1">The sequence shown here is derived from an EMBL/GenBank/DDBJ whole genome shotgun (WGS) entry which is preliminary data.</text>
</comment>